<reference evidence="4" key="2">
    <citation type="submission" date="2018-07" db="EMBL/GenBank/DDBJ databases">
        <authorList>
            <person name="Quirk P.G."/>
            <person name="Krulwich T.A."/>
        </authorList>
    </citation>
    <scope>NUCLEOTIDE SEQUENCE</scope>
</reference>
<evidence type="ECO:0000256" key="1">
    <source>
        <dbReference type="ARBA" id="ARBA00024195"/>
    </source>
</evidence>
<reference evidence="3" key="1">
    <citation type="submission" date="2018-04" db="EMBL/GenBank/DDBJ databases">
        <authorList>
            <person name="Go L.Y."/>
            <person name="Mitchell J.A."/>
        </authorList>
    </citation>
    <scope>NUCLEOTIDE SEQUENCE</scope>
    <source>
        <tissue evidence="3">Whole organism</tissue>
    </source>
</reference>
<name>A0A336M3V4_CULSO</name>
<gene>
    <name evidence="4" type="primary">CSON011748</name>
</gene>
<dbReference type="Gene3D" id="2.40.10.10">
    <property type="entry name" value="Trypsin-like serine proteases"/>
    <property type="match status" value="2"/>
</dbReference>
<evidence type="ECO:0000259" key="2">
    <source>
        <dbReference type="Pfam" id="PF00089"/>
    </source>
</evidence>
<dbReference type="AlphaFoldDB" id="A0A336M3V4"/>
<dbReference type="EMBL" id="UFQT01000523">
    <property type="protein sequence ID" value="SSX24946.1"/>
    <property type="molecule type" value="Genomic_DNA"/>
</dbReference>
<dbReference type="Pfam" id="PF00089">
    <property type="entry name" value="Trypsin"/>
    <property type="match status" value="1"/>
</dbReference>
<organism evidence="4">
    <name type="scientific">Culicoides sonorensis</name>
    <name type="common">Biting midge</name>
    <dbReference type="NCBI Taxonomy" id="179676"/>
    <lineage>
        <taxon>Eukaryota</taxon>
        <taxon>Metazoa</taxon>
        <taxon>Ecdysozoa</taxon>
        <taxon>Arthropoda</taxon>
        <taxon>Hexapoda</taxon>
        <taxon>Insecta</taxon>
        <taxon>Pterygota</taxon>
        <taxon>Neoptera</taxon>
        <taxon>Endopterygota</taxon>
        <taxon>Diptera</taxon>
        <taxon>Nematocera</taxon>
        <taxon>Chironomoidea</taxon>
        <taxon>Ceratopogonidae</taxon>
        <taxon>Ceratopogoninae</taxon>
        <taxon>Culicoides</taxon>
        <taxon>Monoculicoides</taxon>
    </lineage>
</organism>
<proteinExistence type="inferred from homology"/>
<dbReference type="GO" id="GO:0004252">
    <property type="term" value="F:serine-type endopeptidase activity"/>
    <property type="evidence" value="ECO:0007669"/>
    <property type="project" value="InterPro"/>
</dbReference>
<dbReference type="PANTHER" id="PTHR24260:SF147">
    <property type="entry name" value="EG:BACR7A4.3 PROTEIN-RELATED"/>
    <property type="match status" value="1"/>
</dbReference>
<dbReference type="InterPro" id="IPR001254">
    <property type="entry name" value="Trypsin_dom"/>
</dbReference>
<dbReference type="InterPro" id="IPR043504">
    <property type="entry name" value="Peptidase_S1_PA_chymotrypsin"/>
</dbReference>
<dbReference type="EMBL" id="UFQS01000523">
    <property type="protein sequence ID" value="SSX04583.1"/>
    <property type="molecule type" value="Genomic_DNA"/>
</dbReference>
<evidence type="ECO:0000313" key="4">
    <source>
        <dbReference type="EMBL" id="SSX24946.1"/>
    </source>
</evidence>
<accession>A0A336M3V4</accession>
<dbReference type="SUPFAM" id="SSF50494">
    <property type="entry name" value="Trypsin-like serine proteases"/>
    <property type="match status" value="2"/>
</dbReference>
<dbReference type="PANTHER" id="PTHR24260">
    <property type="match status" value="1"/>
</dbReference>
<dbReference type="InterPro" id="IPR051333">
    <property type="entry name" value="CLIP_Serine_Protease"/>
</dbReference>
<dbReference type="GO" id="GO:0006508">
    <property type="term" value="P:proteolysis"/>
    <property type="evidence" value="ECO:0007669"/>
    <property type="project" value="InterPro"/>
</dbReference>
<dbReference type="VEuPathDB" id="VectorBase:CSON011748"/>
<dbReference type="InterPro" id="IPR009003">
    <property type="entry name" value="Peptidase_S1_PA"/>
</dbReference>
<evidence type="ECO:0000313" key="3">
    <source>
        <dbReference type="EMBL" id="SSX04583.1"/>
    </source>
</evidence>
<protein>
    <submittedName>
        <fullName evidence="4">CSON011748 protein</fullName>
    </submittedName>
</protein>
<sequence>MKEFSFKTKVRPACIMEEPNFHLDFKHELVGLKEKFLFDGNELVKSYVKFQNLSVCQDFFKGTGIELDQEHHVCYGNMDYHLVPDTCQTIPGFPLTFEFGGLERSLPHIIGLNIFQNECGFGFPAVFTELSHHIDWIDSIIFQEPASIENEIEVPTHDFKHCPQTTAALRNPSIENGIPIQNFYQFAHLALIGYEATNDWHCQGNLITERHVLTSNECVNRTSNYDTVALGNATVFHKIENIVTNGHHLALITLNSSVRFSRNILPICLWLDKENIPFFSDAVLSFFPGTNLPDIPSIFRPHRPAECHEAPKISNSVKTQDEACISNALDLADDFCALPGSGLQAIRNESGIIMPYLVGQLYDVDKIECNKENRNLNEIRYYAFTKIAYQIDWILNNVLY</sequence>
<comment type="similarity">
    <text evidence="1">Belongs to the peptidase S1 family. CLIP subfamily.</text>
</comment>
<feature type="domain" description="Peptidase S1" evidence="2">
    <location>
        <begin position="197"/>
        <end position="271"/>
    </location>
</feature>